<gene>
    <name evidence="2" type="ORF">MTR65_15420</name>
</gene>
<protein>
    <submittedName>
        <fullName evidence="2">PilZ domain-containing protein</fullName>
    </submittedName>
</protein>
<evidence type="ECO:0000313" key="3">
    <source>
        <dbReference type="Proteomes" id="UP001162802"/>
    </source>
</evidence>
<dbReference type="EMBL" id="JALHAT010000031">
    <property type="protein sequence ID" value="MCJ1962082.1"/>
    <property type="molecule type" value="Genomic_DNA"/>
</dbReference>
<organism evidence="2 3">
    <name type="scientific">Novosphingobium mangrovi</name>
    <name type="common">ex Hu et al. 2023</name>
    <dbReference type="NCBI Taxonomy" id="2930094"/>
    <lineage>
        <taxon>Bacteria</taxon>
        <taxon>Pseudomonadati</taxon>
        <taxon>Pseudomonadota</taxon>
        <taxon>Alphaproteobacteria</taxon>
        <taxon>Sphingomonadales</taxon>
        <taxon>Sphingomonadaceae</taxon>
        <taxon>Novosphingobium</taxon>
    </lineage>
</organism>
<proteinExistence type="predicted"/>
<sequence length="107" mass="11801">MSRPIIPRRSVRKPVSMTVQCRTHSGLRDTGEIYDLSPEGCCIQITGMFFKVGGRIVLRPAGLEAFSGVVRWISGDFAGVEFDRPLYGPVVDHLALHNPSKGMPRGF</sequence>
<dbReference type="SUPFAM" id="SSF141371">
    <property type="entry name" value="PilZ domain-like"/>
    <property type="match status" value="1"/>
</dbReference>
<evidence type="ECO:0000313" key="2">
    <source>
        <dbReference type="EMBL" id="MCJ1962082.1"/>
    </source>
</evidence>
<evidence type="ECO:0000259" key="1">
    <source>
        <dbReference type="Pfam" id="PF07238"/>
    </source>
</evidence>
<comment type="caution">
    <text evidence="2">The sequence shown here is derived from an EMBL/GenBank/DDBJ whole genome shotgun (WGS) entry which is preliminary data.</text>
</comment>
<keyword evidence="3" id="KW-1185">Reference proteome</keyword>
<dbReference type="Pfam" id="PF07238">
    <property type="entry name" value="PilZ"/>
    <property type="match status" value="1"/>
</dbReference>
<dbReference type="Proteomes" id="UP001162802">
    <property type="component" value="Unassembled WGS sequence"/>
</dbReference>
<reference evidence="2" key="1">
    <citation type="submission" date="2022-03" db="EMBL/GenBank/DDBJ databases">
        <title>Identification of a novel bacterium isolated from mangrove sediments.</title>
        <authorList>
            <person name="Pan X."/>
        </authorList>
    </citation>
    <scope>NUCLEOTIDE SEQUENCE</scope>
    <source>
        <strain evidence="2">B2637</strain>
    </source>
</reference>
<feature type="domain" description="PilZ" evidence="1">
    <location>
        <begin position="8"/>
        <end position="83"/>
    </location>
</feature>
<dbReference type="RefSeq" id="WP_084592033.1">
    <property type="nucleotide sequence ID" value="NZ_JALHAT010000031.1"/>
</dbReference>
<dbReference type="InterPro" id="IPR009875">
    <property type="entry name" value="PilZ_domain"/>
</dbReference>
<name>A0ABT0AFW4_9SPHN</name>
<accession>A0ABT0AFW4</accession>